<dbReference type="GO" id="GO:0016787">
    <property type="term" value="F:hydrolase activity"/>
    <property type="evidence" value="ECO:0007669"/>
    <property type="project" value="UniProtKB-KW"/>
</dbReference>
<evidence type="ECO:0000256" key="3">
    <source>
        <dbReference type="ARBA" id="ARBA00022801"/>
    </source>
</evidence>
<evidence type="ECO:0000313" key="6">
    <source>
        <dbReference type="EMBL" id="CAB4762168.1"/>
    </source>
</evidence>
<organism evidence="7">
    <name type="scientific">freshwater metagenome</name>
    <dbReference type="NCBI Taxonomy" id="449393"/>
    <lineage>
        <taxon>unclassified sequences</taxon>
        <taxon>metagenomes</taxon>
        <taxon>ecological metagenomes</taxon>
    </lineage>
</organism>
<dbReference type="EMBL" id="CAFBMH010000107">
    <property type="protein sequence ID" value="CAB4924851.1"/>
    <property type="molecule type" value="Genomic_DNA"/>
</dbReference>
<keyword evidence="2" id="KW-0479">Metal-binding</keyword>
<dbReference type="Pfam" id="PF04794">
    <property type="entry name" value="YdjC"/>
    <property type="match status" value="1"/>
</dbReference>
<comment type="cofactor">
    <cofactor evidence="1">
        <name>Mg(2+)</name>
        <dbReference type="ChEBI" id="CHEBI:18420"/>
    </cofactor>
</comment>
<evidence type="ECO:0000256" key="2">
    <source>
        <dbReference type="ARBA" id="ARBA00022723"/>
    </source>
</evidence>
<sequence length="280" mass="30518">MTTLTERLGYQADDRLAIVSADRLGTCHAANAGIYQSMRGGVVTTSALMMPAPWARHAMFAYRGEDIGVQLTLNAEHEVLRWGPLTHAPSLLDGDGGFPRTLTDLWDHADLDEVRRECRAQIERAIVWGFGITHLTSHLDALVFRPEFFDVYLDLACEFALPIRLGGPDAERAAGFPLRALALEEGIAMPDRVVIVSGGRDELIAAINACEPGVTELIVAPALATDELRAVDDEWADRVAMLEALSVAGGVGEIAQQLGVKRIGYRQLRDAHPRTLDATR</sequence>
<dbReference type="AlphaFoldDB" id="A0A6J7AN88"/>
<dbReference type="EMBL" id="CAFABA010000095">
    <property type="protein sequence ID" value="CAB4834421.1"/>
    <property type="molecule type" value="Genomic_DNA"/>
</dbReference>
<accession>A0A6J7AN88</accession>
<dbReference type="EMBL" id="CAFBOS010000157">
    <property type="protein sequence ID" value="CAB5010267.1"/>
    <property type="molecule type" value="Genomic_DNA"/>
</dbReference>
<dbReference type="InterPro" id="IPR011330">
    <property type="entry name" value="Glyco_hydro/deAcase_b/a-brl"/>
</dbReference>
<dbReference type="SUPFAM" id="SSF88713">
    <property type="entry name" value="Glycoside hydrolase/deacetylase"/>
    <property type="match status" value="1"/>
</dbReference>
<dbReference type="GO" id="GO:0005975">
    <property type="term" value="P:carbohydrate metabolic process"/>
    <property type="evidence" value="ECO:0007669"/>
    <property type="project" value="InterPro"/>
</dbReference>
<name>A0A6J7AN88_9ZZZZ</name>
<evidence type="ECO:0000313" key="9">
    <source>
        <dbReference type="EMBL" id="CAB5010267.1"/>
    </source>
</evidence>
<protein>
    <submittedName>
        <fullName evidence="7">Unannotated protein</fullName>
    </submittedName>
</protein>
<dbReference type="EMBL" id="CAEZYR010000113">
    <property type="protein sequence ID" value="CAB4762168.1"/>
    <property type="molecule type" value="Genomic_DNA"/>
</dbReference>
<evidence type="ECO:0000256" key="4">
    <source>
        <dbReference type="ARBA" id="ARBA00022842"/>
    </source>
</evidence>
<keyword evidence="3" id="KW-0378">Hydrolase</keyword>
<reference evidence="7" key="1">
    <citation type="submission" date="2020-05" db="EMBL/GenBank/DDBJ databases">
        <authorList>
            <person name="Chiriac C."/>
            <person name="Salcher M."/>
            <person name="Ghai R."/>
            <person name="Kavagutti S V."/>
        </authorList>
    </citation>
    <scope>NUCLEOTIDE SEQUENCE</scope>
</reference>
<proteinExistence type="predicted"/>
<evidence type="ECO:0000256" key="1">
    <source>
        <dbReference type="ARBA" id="ARBA00001946"/>
    </source>
</evidence>
<dbReference type="InterPro" id="IPR006879">
    <property type="entry name" value="YdjC-like"/>
</dbReference>
<evidence type="ECO:0000313" key="7">
    <source>
        <dbReference type="EMBL" id="CAB4834421.1"/>
    </source>
</evidence>
<dbReference type="GO" id="GO:0046872">
    <property type="term" value="F:metal ion binding"/>
    <property type="evidence" value="ECO:0007669"/>
    <property type="project" value="UniProtKB-KW"/>
</dbReference>
<gene>
    <name evidence="6" type="ORF">UFOPK2754_02483</name>
    <name evidence="7" type="ORF">UFOPK3139_02080</name>
    <name evidence="8" type="ORF">UFOPK3543_02302</name>
    <name evidence="9" type="ORF">UFOPK3967_02195</name>
</gene>
<evidence type="ECO:0000256" key="5">
    <source>
        <dbReference type="ARBA" id="ARBA00023277"/>
    </source>
</evidence>
<keyword evidence="4" id="KW-0460">Magnesium</keyword>
<evidence type="ECO:0000313" key="8">
    <source>
        <dbReference type="EMBL" id="CAB4924851.1"/>
    </source>
</evidence>
<dbReference type="Gene3D" id="3.20.20.370">
    <property type="entry name" value="Glycoside hydrolase/deacetylase"/>
    <property type="match status" value="1"/>
</dbReference>
<keyword evidence="5" id="KW-0119">Carbohydrate metabolism</keyword>